<dbReference type="GO" id="GO:0009521">
    <property type="term" value="C:photosystem"/>
    <property type="evidence" value="ECO:0007669"/>
    <property type="project" value="InterPro"/>
</dbReference>
<dbReference type="Gene3D" id="3.40.50.12280">
    <property type="match status" value="1"/>
</dbReference>
<evidence type="ECO:0000256" key="11">
    <source>
        <dbReference type="ARBA" id="ARBA00023157"/>
    </source>
</evidence>
<evidence type="ECO:0000259" key="19">
    <source>
        <dbReference type="Pfam" id="PF02788"/>
    </source>
</evidence>
<dbReference type="InterPro" id="IPR036001">
    <property type="entry name" value="PS_II_antenna-like_sf"/>
</dbReference>
<evidence type="ECO:0000256" key="14">
    <source>
        <dbReference type="ARBA" id="ARBA00023300"/>
    </source>
</evidence>
<dbReference type="Gene3D" id="1.10.10.670">
    <property type="entry name" value="photosystem ii from thermosynechococcus elongatus"/>
    <property type="match status" value="1"/>
</dbReference>
<dbReference type="SUPFAM" id="SSF161077">
    <property type="entry name" value="Photosystem II antenna protein-like"/>
    <property type="match status" value="1"/>
</dbReference>
<keyword evidence="5" id="KW-0150">Chloroplast</keyword>
<evidence type="ECO:0000313" key="21">
    <source>
        <dbReference type="Proteomes" id="UP000000763"/>
    </source>
</evidence>
<dbReference type="GO" id="GO:0048038">
    <property type="term" value="F:quinone binding"/>
    <property type="evidence" value="ECO:0007669"/>
    <property type="project" value="InterPro"/>
</dbReference>
<evidence type="ECO:0000259" key="18">
    <source>
        <dbReference type="Pfam" id="PF01058"/>
    </source>
</evidence>
<dbReference type="GO" id="GO:0016984">
    <property type="term" value="F:ribulose-bisphosphate carboxylase activity"/>
    <property type="evidence" value="ECO:0007669"/>
    <property type="project" value="UniProtKB-EC"/>
</dbReference>
<reference evidence="20 21" key="1">
    <citation type="journal article" date="2005" name="Nature">
        <title>The map-based sequence of the rice genome.</title>
        <authorList>
            <consortium name="International rice genome sequencing project (IRGSP)"/>
            <person name="Matsumoto T."/>
            <person name="Wu J."/>
            <person name="Kanamori H."/>
            <person name="Katayose Y."/>
            <person name="Fujisawa M."/>
            <person name="Namiki N."/>
            <person name="Mizuno H."/>
            <person name="Yamamoto K."/>
            <person name="Antonio B.A."/>
            <person name="Baba T."/>
            <person name="Sakata K."/>
            <person name="Nagamura Y."/>
            <person name="Aoki H."/>
            <person name="Arikawa K."/>
            <person name="Arita K."/>
            <person name="Bito T."/>
            <person name="Chiden Y."/>
            <person name="Fujitsuka N."/>
            <person name="Fukunaka R."/>
            <person name="Hamada M."/>
            <person name="Harada C."/>
            <person name="Hayashi A."/>
            <person name="Hijishita S."/>
            <person name="Honda M."/>
            <person name="Hosokawa S."/>
            <person name="Ichikawa Y."/>
            <person name="Idonuma A."/>
            <person name="Iijima M."/>
            <person name="Ikeda M."/>
            <person name="Ikeno M."/>
            <person name="Ito K."/>
            <person name="Ito S."/>
            <person name="Ito T."/>
            <person name="Ito Y."/>
            <person name="Ito Y."/>
            <person name="Iwabuchi A."/>
            <person name="Kamiya K."/>
            <person name="Karasawa W."/>
            <person name="Kurita K."/>
            <person name="Katagiri S."/>
            <person name="Kikuta A."/>
            <person name="Kobayashi H."/>
            <person name="Kobayashi N."/>
            <person name="Machita K."/>
            <person name="Maehara T."/>
            <person name="Masukawa M."/>
            <person name="Mizubayashi T."/>
            <person name="Mukai Y."/>
            <person name="Nagasaki H."/>
            <person name="Nagata Y."/>
            <person name="Naito S."/>
            <person name="Nakashima M."/>
            <person name="Nakama Y."/>
            <person name="Nakamichi Y."/>
            <person name="Nakamura M."/>
            <person name="Meguro A."/>
            <person name="Negishi M."/>
            <person name="Ohta I."/>
            <person name="Ohta T."/>
            <person name="Okamoto M."/>
            <person name="Ono N."/>
            <person name="Saji S."/>
            <person name="Sakaguchi M."/>
            <person name="Sakai K."/>
            <person name="Shibata M."/>
            <person name="Shimokawa T."/>
            <person name="Song J."/>
            <person name="Takazaki Y."/>
            <person name="Terasawa K."/>
            <person name="Tsugane M."/>
            <person name="Tsuji K."/>
            <person name="Ueda S."/>
            <person name="Waki K."/>
            <person name="Yamagata H."/>
            <person name="Yamamoto M."/>
            <person name="Yamamoto S."/>
            <person name="Yamane H."/>
            <person name="Yoshiki S."/>
            <person name="Yoshihara R."/>
            <person name="Yukawa K."/>
            <person name="Zhong H."/>
            <person name="Yano M."/>
            <person name="Yuan Q."/>
            <person name="Ouyang S."/>
            <person name="Liu J."/>
            <person name="Jones K.M."/>
            <person name="Gansberger K."/>
            <person name="Moffat K."/>
            <person name="Hill J."/>
            <person name="Bera J."/>
            <person name="Fadrosh D."/>
            <person name="Jin S."/>
            <person name="Johri S."/>
            <person name="Kim M."/>
            <person name="Overton L."/>
            <person name="Reardon M."/>
            <person name="Tsitrin T."/>
            <person name="Vuong H."/>
            <person name="Weaver B."/>
            <person name="Ciecko A."/>
            <person name="Tallon L."/>
            <person name="Jackson J."/>
            <person name="Pai G."/>
            <person name="Aken S.V."/>
            <person name="Utterback T."/>
            <person name="Reidmuller S."/>
            <person name="Feldblyum T."/>
            <person name="Hsiao J."/>
            <person name="Zismann V."/>
            <person name="Iobst S."/>
            <person name="de Vazeille A.R."/>
            <person name="Buell C.R."/>
            <person name="Ying K."/>
            <person name="Li Y."/>
            <person name="Lu T."/>
            <person name="Huang Y."/>
            <person name="Zhao Q."/>
            <person name="Feng Q."/>
            <person name="Zhang L."/>
            <person name="Zhu J."/>
            <person name="Weng Q."/>
            <person name="Mu J."/>
            <person name="Lu Y."/>
            <person name="Fan D."/>
            <person name="Liu Y."/>
            <person name="Guan J."/>
            <person name="Zhang Y."/>
            <person name="Yu S."/>
            <person name="Liu X."/>
            <person name="Zhang Y."/>
            <person name="Hong G."/>
            <person name="Han B."/>
            <person name="Choisne N."/>
            <person name="Demange N."/>
            <person name="Orjeda G."/>
            <person name="Samain S."/>
            <person name="Cattolico L."/>
            <person name="Pelletier E."/>
            <person name="Couloux A."/>
            <person name="Segurens B."/>
            <person name="Wincker P."/>
            <person name="D'Hont A."/>
            <person name="Scarpelli C."/>
            <person name="Weissenbach J."/>
            <person name="Salanoubat M."/>
            <person name="Quetier F."/>
            <person name="Yu Y."/>
            <person name="Kim H.R."/>
            <person name="Rambo T."/>
            <person name="Currie J."/>
            <person name="Collura K."/>
            <person name="Luo M."/>
            <person name="Yang T."/>
            <person name="Ammiraju J.S.S."/>
            <person name="Engler F."/>
            <person name="Soderlund C."/>
            <person name="Wing R.A."/>
            <person name="Palmer L.E."/>
            <person name="de la Bastide M."/>
            <person name="Spiegel L."/>
            <person name="Nascimento L."/>
            <person name="Zutavern T."/>
            <person name="O'Shaughnessy A."/>
            <person name="Dike S."/>
            <person name="Dedhia N."/>
            <person name="Preston R."/>
            <person name="Balija V."/>
            <person name="McCombie W.R."/>
            <person name="Chow T."/>
            <person name="Chen H."/>
            <person name="Chung M."/>
            <person name="Chen C."/>
            <person name="Shaw J."/>
            <person name="Wu H."/>
            <person name="Hsiao K."/>
            <person name="Chao Y."/>
            <person name="Chu M."/>
            <person name="Cheng C."/>
            <person name="Hour A."/>
            <person name="Lee P."/>
            <person name="Lin S."/>
            <person name="Lin Y."/>
            <person name="Liou J."/>
            <person name="Liu S."/>
            <person name="Hsing Y."/>
            <person name="Raghuvanshi S."/>
            <person name="Mohanty A."/>
            <person name="Bharti A.K."/>
            <person name="Gaur A."/>
            <person name="Gupta V."/>
            <person name="Kumar D."/>
            <person name="Ravi V."/>
            <person name="Vij S."/>
            <person name="Kapur A."/>
            <person name="Khurana P."/>
            <person name="Khurana P."/>
            <person name="Khurana J.P."/>
            <person name="Tyagi A.K."/>
            <person name="Gaikwad K."/>
            <person name="Singh A."/>
            <person name="Dalal V."/>
            <person name="Srivastava S."/>
            <person name="Dixit A."/>
            <person name="Pal A.K."/>
            <person name="Ghazi I.A."/>
            <person name="Yadav M."/>
            <person name="Pandit A."/>
            <person name="Bhargava A."/>
            <person name="Sureshbabu K."/>
            <person name="Batra K."/>
            <person name="Sharma T.R."/>
            <person name="Mohapatra T."/>
            <person name="Singh N.K."/>
            <person name="Messing J."/>
            <person name="Nelson A.B."/>
            <person name="Fuks G."/>
            <person name="Kavchok S."/>
            <person name="Keizer G."/>
            <person name="Linton E."/>
            <person name="Llaca V."/>
            <person name="Song R."/>
            <person name="Tanyolac B."/>
            <person name="Young S."/>
            <person name="Ho-Il K."/>
            <person name="Hahn J.H."/>
            <person name="Sangsakoo G."/>
            <person name="Vanavichit A."/>
            <person name="de Mattos Luiz.A.T."/>
            <person name="Zimmer P.D."/>
            <person name="Malone G."/>
            <person name="Dellagostin O."/>
            <person name="de Oliveira A.C."/>
            <person name="Bevan M."/>
            <person name="Bancroft I."/>
            <person name="Minx P."/>
            <person name="Cordum H."/>
            <person name="Wilson R."/>
            <person name="Cheng Z."/>
            <person name="Jin W."/>
            <person name="Jiang J."/>
            <person name="Leong S.A."/>
            <person name="Iwama H."/>
            <person name="Gojobori T."/>
            <person name="Itoh T."/>
            <person name="Niimura Y."/>
            <person name="Fujii Y."/>
            <person name="Habara T."/>
            <person name="Sakai H."/>
            <person name="Sato Y."/>
            <person name="Wilson G."/>
            <person name="Kumar K."/>
            <person name="McCouch S."/>
            <person name="Juretic N."/>
            <person name="Hoen D."/>
            <person name="Wright S."/>
            <person name="Bruskiewich R."/>
            <person name="Bureau T."/>
            <person name="Miyao A."/>
            <person name="Hirochika H."/>
            <person name="Nishikawa T."/>
            <person name="Kadowaki K."/>
            <person name="Sugiura M."/>
            <person name="Burr B."/>
            <person name="Sasaki T."/>
        </authorList>
    </citation>
    <scope>NUCLEOTIDE SEQUENCE [LARGE SCALE GENOMIC DNA]</scope>
    <source>
        <strain evidence="21">cv. Nipponbare</strain>
    </source>
</reference>
<dbReference type="AlphaFoldDB" id="C7IWD0"/>
<evidence type="ECO:0000256" key="9">
    <source>
        <dbReference type="ARBA" id="ARBA00023002"/>
    </source>
</evidence>
<organism evidence="20 21">
    <name type="scientific">Oryza sativa subsp. japonica</name>
    <name type="common">Rice</name>
    <dbReference type="NCBI Taxonomy" id="39947"/>
    <lineage>
        <taxon>Eukaryota</taxon>
        <taxon>Viridiplantae</taxon>
        <taxon>Streptophyta</taxon>
        <taxon>Embryophyta</taxon>
        <taxon>Tracheophyta</taxon>
        <taxon>Spermatophyta</taxon>
        <taxon>Magnoliopsida</taxon>
        <taxon>Liliopsida</taxon>
        <taxon>Poales</taxon>
        <taxon>Poaceae</taxon>
        <taxon>BOP clade</taxon>
        <taxon>Oryzoideae</taxon>
        <taxon>Oryzeae</taxon>
        <taxon>Oryzinae</taxon>
        <taxon>Oryza</taxon>
        <taxon>Oryza sativa</taxon>
    </lineage>
</organism>
<evidence type="ECO:0000256" key="12">
    <source>
        <dbReference type="ARBA" id="ARBA00023238"/>
    </source>
</evidence>
<keyword evidence="17" id="KW-0408">Iron</keyword>
<comment type="catalytic activity">
    <reaction evidence="15">
        <text>D-ribulose 1,5-bisphosphate + O2 = 2-phosphoglycolate + (2R)-3-phosphoglycerate + 2 H(+)</text>
        <dbReference type="Rhea" id="RHEA:36631"/>
        <dbReference type="ChEBI" id="CHEBI:15378"/>
        <dbReference type="ChEBI" id="CHEBI:15379"/>
        <dbReference type="ChEBI" id="CHEBI:57870"/>
        <dbReference type="ChEBI" id="CHEBI:58033"/>
        <dbReference type="ChEBI" id="CHEBI:58272"/>
    </reaction>
</comment>
<name>C7IWD0_ORYSJ</name>
<dbReference type="InterPro" id="IPR036422">
    <property type="entry name" value="RuBisCO_lsu_N_sf"/>
</dbReference>
<gene>
    <name evidence="20" type="ordered locus">Os01g0791600</name>
</gene>
<evidence type="ECO:0000313" key="20">
    <source>
        <dbReference type="EMBL" id="BAH91330.1"/>
    </source>
</evidence>
<keyword evidence="9" id="KW-0560">Oxidoreductase</keyword>
<dbReference type="Proteomes" id="UP000000763">
    <property type="component" value="Chromosome 1"/>
</dbReference>
<evidence type="ECO:0000256" key="8">
    <source>
        <dbReference type="ARBA" id="ARBA00022640"/>
    </source>
</evidence>
<evidence type="ECO:0000256" key="2">
    <source>
        <dbReference type="ARBA" id="ARBA00006204"/>
    </source>
</evidence>
<keyword evidence="14" id="KW-0120">Carbon dioxide fixation</keyword>
<dbReference type="InterPro" id="IPR044900">
    <property type="entry name" value="PSII_PsbC_sf"/>
</dbReference>
<accession>C7IWD0</accession>
<dbReference type="InterPro" id="IPR033966">
    <property type="entry name" value="RuBisCO"/>
</dbReference>
<keyword evidence="7" id="KW-0113">Calvin cycle</keyword>
<evidence type="ECO:0000256" key="4">
    <source>
        <dbReference type="ARBA" id="ARBA00017725"/>
    </source>
</evidence>
<dbReference type="Pfam" id="PF02788">
    <property type="entry name" value="RuBisCO_large_N"/>
    <property type="match status" value="1"/>
</dbReference>
<dbReference type="GO" id="GO:0046872">
    <property type="term" value="F:metal ion binding"/>
    <property type="evidence" value="ECO:0007669"/>
    <property type="project" value="UniProtKB-KW"/>
</dbReference>
<keyword evidence="11" id="KW-1015">Disulfide bond</keyword>
<feature type="domain" description="Ribulose bisphosphate carboxylase large subunit ferrodoxin-like N-terminal" evidence="19">
    <location>
        <begin position="24"/>
        <end position="144"/>
    </location>
</feature>
<evidence type="ECO:0000256" key="10">
    <source>
        <dbReference type="ARBA" id="ARBA00023033"/>
    </source>
</evidence>
<dbReference type="GO" id="GO:0051539">
    <property type="term" value="F:4 iron, 4 sulfur cluster binding"/>
    <property type="evidence" value="ECO:0007669"/>
    <property type="project" value="UniProtKB-KW"/>
</dbReference>
<feature type="domain" description="NADH:ubiquinone oxidoreductase-like 20kDa subunit" evidence="18">
    <location>
        <begin position="156"/>
        <end position="250"/>
    </location>
</feature>
<dbReference type="GO" id="GO:0009772">
    <property type="term" value="P:photosynthetic electron transport in photosystem II"/>
    <property type="evidence" value="ECO:0007669"/>
    <property type="project" value="InterPro"/>
</dbReference>
<dbReference type="SUPFAM" id="SSF54966">
    <property type="entry name" value="RuBisCO, large subunit, small (N-terminal) domain"/>
    <property type="match status" value="1"/>
</dbReference>
<dbReference type="SUPFAM" id="SSF56770">
    <property type="entry name" value="HydA/Nqo6-like"/>
    <property type="match status" value="1"/>
</dbReference>
<dbReference type="FunFam" id="3.30.70.150:FF:000001">
    <property type="entry name" value="Ribulose bisphosphate carboxylase large chain"/>
    <property type="match status" value="1"/>
</dbReference>
<dbReference type="GO" id="GO:0019253">
    <property type="term" value="P:reductive pentose-phosphate cycle"/>
    <property type="evidence" value="ECO:0007669"/>
    <property type="project" value="UniProtKB-KW"/>
</dbReference>
<dbReference type="NCBIfam" id="TIGR01957">
    <property type="entry name" value="nuoB_fam"/>
    <property type="match status" value="1"/>
</dbReference>
<evidence type="ECO:0000256" key="15">
    <source>
        <dbReference type="ARBA" id="ARBA00048059"/>
    </source>
</evidence>
<keyword evidence="12" id="KW-0601">Photorespiration</keyword>
<evidence type="ECO:0000256" key="3">
    <source>
        <dbReference type="ARBA" id="ARBA00012287"/>
    </source>
</evidence>
<keyword evidence="13" id="KW-0456">Lyase</keyword>
<dbReference type="InterPro" id="IPR006138">
    <property type="entry name" value="NADH_UQ_OxRdtase_20Kd_su"/>
</dbReference>
<dbReference type="GO" id="GO:0009853">
    <property type="term" value="P:photorespiration"/>
    <property type="evidence" value="ECO:0007669"/>
    <property type="project" value="UniProtKB-KW"/>
</dbReference>
<dbReference type="Gene3D" id="3.30.70.150">
    <property type="entry name" value="RuBisCO large subunit, N-terminal domain"/>
    <property type="match status" value="1"/>
</dbReference>
<keyword evidence="17" id="KW-0411">Iron-sulfur</keyword>
<keyword evidence="6" id="KW-0602">Photosynthesis</keyword>
<dbReference type="KEGG" id="dosa:Os01g0791600"/>
<dbReference type="InterPro" id="IPR017443">
    <property type="entry name" value="RuBisCO_lsu_fd_N"/>
</dbReference>
<protein>
    <recommendedName>
        <fullName evidence="4">Ribulose bisphosphate carboxylase large chain</fullName>
        <ecNumber evidence="3">4.1.1.39</ecNumber>
    </recommendedName>
</protein>
<dbReference type="PANTHER" id="PTHR42704">
    <property type="entry name" value="RIBULOSE BISPHOSPHATE CARBOXYLASE"/>
    <property type="match status" value="1"/>
</dbReference>
<evidence type="ECO:0000256" key="5">
    <source>
        <dbReference type="ARBA" id="ARBA00022528"/>
    </source>
</evidence>
<evidence type="ECO:0000256" key="17">
    <source>
        <dbReference type="RuleBase" id="RU004464"/>
    </source>
</evidence>
<evidence type="ECO:0000256" key="7">
    <source>
        <dbReference type="ARBA" id="ARBA00022567"/>
    </source>
</evidence>
<keyword evidence="17" id="KW-0520">NAD</keyword>
<dbReference type="EC" id="4.1.1.39" evidence="3"/>
<comment type="similarity">
    <text evidence="2">Belongs to the RuBisCO large chain family. Type I subfamily.</text>
</comment>
<dbReference type="GO" id="GO:0009507">
    <property type="term" value="C:chloroplast"/>
    <property type="evidence" value="ECO:0007669"/>
    <property type="project" value="UniProtKB-SubCell"/>
</dbReference>
<keyword evidence="17" id="KW-0479">Metal-binding</keyword>
<comment type="catalytic activity">
    <reaction evidence="16">
        <text>2 (2R)-3-phosphoglycerate + 2 H(+) = D-ribulose 1,5-bisphosphate + CO2 + H2O</text>
        <dbReference type="Rhea" id="RHEA:23124"/>
        <dbReference type="ChEBI" id="CHEBI:15377"/>
        <dbReference type="ChEBI" id="CHEBI:15378"/>
        <dbReference type="ChEBI" id="CHEBI:16526"/>
        <dbReference type="ChEBI" id="CHEBI:57870"/>
        <dbReference type="ChEBI" id="CHEBI:58272"/>
        <dbReference type="EC" id="4.1.1.39"/>
    </reaction>
</comment>
<evidence type="ECO:0000256" key="16">
    <source>
        <dbReference type="ARBA" id="ARBA00049469"/>
    </source>
</evidence>
<dbReference type="InterPro" id="IPR036854">
    <property type="entry name" value="Photo_II_D1/D2_sf"/>
</dbReference>
<dbReference type="EMBL" id="AP008207">
    <property type="protein sequence ID" value="BAH91330.1"/>
    <property type="molecule type" value="Genomic_DNA"/>
</dbReference>
<proteinExistence type="inferred from homology"/>
<evidence type="ECO:0000256" key="1">
    <source>
        <dbReference type="ARBA" id="ARBA00004229"/>
    </source>
</evidence>
<reference evidence="21" key="2">
    <citation type="journal article" date="2008" name="Nucleic Acids Res.">
        <title>The rice annotation project database (RAP-DB): 2008 update.</title>
        <authorList>
            <consortium name="The rice annotation project (RAP)"/>
        </authorList>
    </citation>
    <scope>GENOME REANNOTATION</scope>
    <source>
        <strain evidence="21">cv. Nipponbare</strain>
    </source>
</reference>
<dbReference type="SUPFAM" id="SSF81483">
    <property type="entry name" value="Bacterial photosystem II reaction centre, L and M subunits"/>
    <property type="match status" value="1"/>
</dbReference>
<dbReference type="GO" id="GO:0016168">
    <property type="term" value="F:chlorophyll binding"/>
    <property type="evidence" value="ECO:0007669"/>
    <property type="project" value="InterPro"/>
</dbReference>
<keyword evidence="17" id="KW-0004">4Fe-4S</keyword>
<keyword evidence="10" id="KW-0503">Monooxygenase</keyword>
<evidence type="ECO:0000256" key="6">
    <source>
        <dbReference type="ARBA" id="ARBA00022531"/>
    </source>
</evidence>
<dbReference type="InterPro" id="IPR006137">
    <property type="entry name" value="NADH_UbQ_OxRdtase-like_20kDa"/>
</dbReference>
<sequence>MSPQTETKASVGFKAGVKDYKLTYYTPEYETKDTDILAAFRVTPQPGVPPEEAGAAVAAESSTGTWTTVWTDGLTSLDRYKGRCYHIEPVVGEDNQYIAYVAYPLDLFEEGSVTNMFTSIVGNVFGFKALRALRLEDLRIPPTYSKTFQGSRFDFDRYGLVPRSSPRQADLILTAGTVTMKMAPSLVRLYEQMPEPKYVIAMGACTITGGMFSTDSYSTVRGVDKLIPVDVYLPGCPPKPEAVIDALTKLLGLALNLRAYDFVSQEIRAAEDPEFETFYTKNILLNEGIRAWMAAQDQPHENLIFPEELIRVSEFYGPTGPEASQAQAFTFLVRDQRLGANVGSAQGPTGLGRARAAAAGFEKGIDRDLEPVLYMTPLN</sequence>
<dbReference type="GO" id="GO:0008137">
    <property type="term" value="F:NADH dehydrogenase (ubiquinone) activity"/>
    <property type="evidence" value="ECO:0007669"/>
    <property type="project" value="InterPro"/>
</dbReference>
<dbReference type="PANTHER" id="PTHR42704:SF15">
    <property type="entry name" value="RIBULOSE BISPHOSPHATE CARBOXYLASE LARGE CHAIN"/>
    <property type="match status" value="1"/>
</dbReference>
<keyword evidence="8" id="KW-0934">Plastid</keyword>
<comment type="subcellular location">
    <subcellularLocation>
        <location evidence="1">Plastid</location>
        <location evidence="1">Chloroplast</location>
    </subcellularLocation>
</comment>
<dbReference type="NCBIfam" id="NF005012">
    <property type="entry name" value="PRK06411.1"/>
    <property type="match status" value="1"/>
</dbReference>
<dbReference type="PROSITE" id="PS01150">
    <property type="entry name" value="COMPLEX1_20K"/>
    <property type="match status" value="1"/>
</dbReference>
<evidence type="ECO:0000256" key="13">
    <source>
        <dbReference type="ARBA" id="ARBA00023239"/>
    </source>
</evidence>
<dbReference type="GO" id="GO:0004497">
    <property type="term" value="F:monooxygenase activity"/>
    <property type="evidence" value="ECO:0007669"/>
    <property type="project" value="UniProtKB-KW"/>
</dbReference>
<comment type="similarity">
    <text evidence="17">Belongs to the complex I 20 kDa subunit family.</text>
</comment>
<dbReference type="Pfam" id="PF01058">
    <property type="entry name" value="Oxidored_q6"/>
    <property type="match status" value="1"/>
</dbReference>